<feature type="coiled-coil region" evidence="10">
    <location>
        <begin position="975"/>
        <end position="1075"/>
    </location>
</feature>
<feature type="coiled-coil region" evidence="10">
    <location>
        <begin position="891"/>
        <end position="921"/>
    </location>
</feature>
<dbReference type="GO" id="GO:0005524">
    <property type="term" value="F:ATP binding"/>
    <property type="evidence" value="ECO:0007669"/>
    <property type="project" value="UniProtKB-KW"/>
</dbReference>
<protein>
    <submittedName>
        <fullName evidence="13">OLC1v1032911C1</fullName>
    </submittedName>
</protein>
<dbReference type="Gene3D" id="1.20.58.530">
    <property type="match status" value="1"/>
</dbReference>
<evidence type="ECO:0000259" key="12">
    <source>
        <dbReference type="SMART" id="SM01132"/>
    </source>
</evidence>
<evidence type="ECO:0000256" key="4">
    <source>
        <dbReference type="ARBA" id="ARBA00022840"/>
    </source>
</evidence>
<dbReference type="Pfam" id="PF01843">
    <property type="entry name" value="DIL"/>
    <property type="match status" value="1"/>
</dbReference>
<dbReference type="CDD" id="cd01384">
    <property type="entry name" value="MYSc_Myo11"/>
    <property type="match status" value="1"/>
</dbReference>
<dbReference type="Gene3D" id="1.20.120.720">
    <property type="entry name" value="Myosin VI head, motor domain, U50 subdomain"/>
    <property type="match status" value="1"/>
</dbReference>
<keyword evidence="6 10" id="KW-0175">Coiled coil</keyword>
<dbReference type="InterPro" id="IPR036018">
    <property type="entry name" value="MYSc_Myo11"/>
</dbReference>
<dbReference type="EMBL" id="OX459119">
    <property type="protein sequence ID" value="CAI9096709.1"/>
    <property type="molecule type" value="Genomic_DNA"/>
</dbReference>
<keyword evidence="5" id="KW-0112">Calmodulin-binding</keyword>
<dbReference type="CDD" id="cd15475">
    <property type="entry name" value="MyosinXI_CBD"/>
    <property type="match status" value="1"/>
</dbReference>
<keyword evidence="7" id="KW-0518">Myosin</keyword>
<dbReference type="Gene3D" id="1.10.10.820">
    <property type="match status" value="1"/>
</dbReference>
<dbReference type="InterPro" id="IPR001609">
    <property type="entry name" value="Myosin_head_motor_dom-like"/>
</dbReference>
<gene>
    <name evidence="13" type="ORF">OLC1_LOCUS7398</name>
</gene>
<dbReference type="InterPro" id="IPR002710">
    <property type="entry name" value="Dilute_dom"/>
</dbReference>
<dbReference type="FunFam" id="1.10.10.820:FF:000001">
    <property type="entry name" value="Myosin heavy chain"/>
    <property type="match status" value="1"/>
</dbReference>
<dbReference type="InterPro" id="IPR000048">
    <property type="entry name" value="IQ_motif_EF-hand-BS"/>
</dbReference>
<dbReference type="GO" id="GO:0000146">
    <property type="term" value="F:microfilament motor activity"/>
    <property type="evidence" value="ECO:0007669"/>
    <property type="project" value="TreeGrafter"/>
</dbReference>
<dbReference type="SMART" id="SM00242">
    <property type="entry name" value="MYSc"/>
    <property type="match status" value="1"/>
</dbReference>
<dbReference type="FunFam" id="1.20.5.190:FF:000001">
    <property type="entry name" value="unconventional myosin-Va"/>
    <property type="match status" value="1"/>
</dbReference>
<dbReference type="Pfam" id="PF00063">
    <property type="entry name" value="Myosin_head"/>
    <property type="match status" value="1"/>
</dbReference>
<dbReference type="Gene3D" id="3.40.850.10">
    <property type="entry name" value="Kinesin motor domain"/>
    <property type="match status" value="1"/>
</dbReference>
<dbReference type="CDD" id="cd23767">
    <property type="entry name" value="IQCD"/>
    <property type="match status" value="1"/>
</dbReference>
<dbReference type="GO" id="GO:0005516">
    <property type="term" value="F:calmodulin binding"/>
    <property type="evidence" value="ECO:0007669"/>
    <property type="project" value="UniProtKB-KW"/>
</dbReference>
<keyword evidence="4" id="KW-0067">ATP-binding</keyword>
<dbReference type="PRINTS" id="PR00193">
    <property type="entry name" value="MYOSINHEAVY"/>
</dbReference>
<evidence type="ECO:0000256" key="2">
    <source>
        <dbReference type="ARBA" id="ARBA00022737"/>
    </source>
</evidence>
<evidence type="ECO:0000256" key="8">
    <source>
        <dbReference type="ARBA" id="ARBA00023175"/>
    </source>
</evidence>
<proteinExistence type="inferred from homology"/>
<organism evidence="13 14">
    <name type="scientific">Oldenlandia corymbosa var. corymbosa</name>
    <dbReference type="NCBI Taxonomy" id="529605"/>
    <lineage>
        <taxon>Eukaryota</taxon>
        <taxon>Viridiplantae</taxon>
        <taxon>Streptophyta</taxon>
        <taxon>Embryophyta</taxon>
        <taxon>Tracheophyta</taxon>
        <taxon>Spermatophyta</taxon>
        <taxon>Magnoliopsida</taxon>
        <taxon>eudicotyledons</taxon>
        <taxon>Gunneridae</taxon>
        <taxon>Pentapetalae</taxon>
        <taxon>asterids</taxon>
        <taxon>lamiids</taxon>
        <taxon>Gentianales</taxon>
        <taxon>Rubiaceae</taxon>
        <taxon>Rubioideae</taxon>
        <taxon>Spermacoceae</taxon>
        <taxon>Hedyotis-Oldenlandia complex</taxon>
        <taxon>Oldenlandia</taxon>
    </lineage>
</organism>
<dbReference type="Proteomes" id="UP001161247">
    <property type="component" value="Chromosome 2"/>
</dbReference>
<evidence type="ECO:0000256" key="10">
    <source>
        <dbReference type="SAM" id="Coils"/>
    </source>
</evidence>
<keyword evidence="14" id="KW-1185">Reference proteome</keyword>
<dbReference type="SUPFAM" id="SSF52540">
    <property type="entry name" value="P-loop containing nucleoside triphosphate hydrolases"/>
    <property type="match status" value="2"/>
</dbReference>
<evidence type="ECO:0000256" key="6">
    <source>
        <dbReference type="ARBA" id="ARBA00023054"/>
    </source>
</evidence>
<keyword evidence="8" id="KW-0505">Motor protein</keyword>
<evidence type="ECO:0000313" key="13">
    <source>
        <dbReference type="EMBL" id="CAI9096709.1"/>
    </source>
</evidence>
<evidence type="ECO:0000256" key="3">
    <source>
        <dbReference type="ARBA" id="ARBA00022741"/>
    </source>
</evidence>
<keyword evidence="3" id="KW-0547">Nucleotide-binding</keyword>
<evidence type="ECO:0000256" key="5">
    <source>
        <dbReference type="ARBA" id="ARBA00022860"/>
    </source>
</evidence>
<dbReference type="GO" id="GO:0016459">
    <property type="term" value="C:myosin complex"/>
    <property type="evidence" value="ECO:0007669"/>
    <property type="project" value="UniProtKB-KW"/>
</dbReference>
<feature type="domain" description="Dilute" evidence="12">
    <location>
        <begin position="1383"/>
        <end position="1490"/>
    </location>
</feature>
<dbReference type="InterPro" id="IPR027417">
    <property type="entry name" value="P-loop_NTPase"/>
</dbReference>
<dbReference type="Gene3D" id="1.20.5.190">
    <property type="match status" value="3"/>
</dbReference>
<keyword evidence="2" id="KW-0677">Repeat</keyword>
<dbReference type="GO" id="GO:0051015">
    <property type="term" value="F:actin filament binding"/>
    <property type="evidence" value="ECO:0007669"/>
    <property type="project" value="TreeGrafter"/>
</dbReference>
<dbReference type="InterPro" id="IPR036961">
    <property type="entry name" value="Kinesin_motor_dom_sf"/>
</dbReference>
<dbReference type="PANTHER" id="PTHR13140:SF781">
    <property type="entry name" value="MYOSIN-15"/>
    <property type="match status" value="1"/>
</dbReference>
<dbReference type="GO" id="GO:0005737">
    <property type="term" value="C:cytoplasm"/>
    <property type="evidence" value="ECO:0007669"/>
    <property type="project" value="TreeGrafter"/>
</dbReference>
<comment type="similarity">
    <text evidence="1">Belongs to the TRAFAC class myosin-kinesin ATPase superfamily. Myosin family. Plant myosin class XI subfamily.</text>
</comment>
<keyword evidence="9" id="KW-0009">Actin-binding</keyword>
<name>A0AAV1CM18_OLDCO</name>
<evidence type="ECO:0000256" key="9">
    <source>
        <dbReference type="ARBA" id="ARBA00023203"/>
    </source>
</evidence>
<dbReference type="SMART" id="SM01132">
    <property type="entry name" value="DIL"/>
    <property type="match status" value="1"/>
</dbReference>
<evidence type="ECO:0000313" key="14">
    <source>
        <dbReference type="Proteomes" id="UP001161247"/>
    </source>
</evidence>
<dbReference type="PANTHER" id="PTHR13140">
    <property type="entry name" value="MYOSIN"/>
    <property type="match status" value="1"/>
</dbReference>
<dbReference type="InterPro" id="IPR037975">
    <property type="entry name" value="MyosinXI_CBD"/>
</dbReference>
<dbReference type="Gene3D" id="3.30.70.1590">
    <property type="match status" value="1"/>
</dbReference>
<accession>A0AAV1CM18</accession>
<dbReference type="Pfam" id="PF00612">
    <property type="entry name" value="IQ"/>
    <property type="match status" value="5"/>
</dbReference>
<dbReference type="SMART" id="SM00015">
    <property type="entry name" value="IQ"/>
    <property type="match status" value="6"/>
</dbReference>
<dbReference type="GO" id="GO:0016020">
    <property type="term" value="C:membrane"/>
    <property type="evidence" value="ECO:0007669"/>
    <property type="project" value="TreeGrafter"/>
</dbReference>
<evidence type="ECO:0000256" key="7">
    <source>
        <dbReference type="ARBA" id="ARBA00023123"/>
    </source>
</evidence>
<feature type="domain" description="Myosin motor" evidence="11">
    <location>
        <begin position="80"/>
        <end position="757"/>
    </location>
</feature>
<evidence type="ECO:0000256" key="1">
    <source>
        <dbReference type="ARBA" id="ARBA00008049"/>
    </source>
</evidence>
<dbReference type="GO" id="GO:0007015">
    <property type="term" value="P:actin filament organization"/>
    <property type="evidence" value="ECO:0007669"/>
    <property type="project" value="InterPro"/>
</dbReference>
<dbReference type="GO" id="GO:0030048">
    <property type="term" value="P:actin filament-based movement"/>
    <property type="evidence" value="ECO:0007669"/>
    <property type="project" value="UniProtKB-ARBA"/>
</dbReference>
<evidence type="ECO:0000259" key="11">
    <source>
        <dbReference type="SMART" id="SM00242"/>
    </source>
</evidence>
<sequence length="1569" mass="178678">MPPTPNFKVTSCFEPRATPPLPAQLFFTMTLRKGSKVWVEDKELAWVGAEVCDFIGKNVQVVTHHGKKVLALPEKLHPRDAEEDHGGVDDMTKLTYLNEPGVLDNLQRRYALNEIYTYTGSILIAVNPFTKLPHLYNLHMMEQYKGAPFGELSPHVFAVADASYRAMMSEGRSQSILVSGESGAGKTETTKLIMQYLTYVGGRAASDDRTVEQQVLESNPLLEAFGNARTVRNDNSSRFGKFVEIQFDASGRISGAAIRTYLLERSRVVQITDPERNYHIFYQLCASGLDAEKYNLGHPSTFHYLNQSKIYELDGMSNAEEYLKTRRAMEIVGISSEDQEAIFRTLAAILHLGNVDFSPGKEHDSSVVKDQKSNFHLQMASNLLMCDVSLLLATLCTRSIQTLEGTIIKALDCNGALAGRDALAKTIYARLFDWLVEKINRSVGQDQDSRIKIGVLDIYGFECFKYNSFEQFCINFANEKLQQHFNEHVFKMEQEEYHKEEINWSYIEFIDNQDVLDLIEKKPIGIIALLDEACMFPKSTHGTFSNKLFQNFRSHPRLEKAKFSETDFTISHYAGKVTYQTQTFLDKNRDYVVVEHCNLLSSSKCPFISGLFPALPEEFSRSSYKFSSVASRFKQQLQALMETLSSTEPHYVRCVKPNSINRPQKFENQSILHQLRCGGVLEAVRISLAGYPTRKTYPEFVDRFGIIALDIMDGRYDDKTMTEKILQKLNLGNFQLGKTKVFLRAGQIAVLDSRRAEVLDSAAKRIQGRLRTFIARRDFVSSKAVAISLQACCRGYLARKLYASIREESAAILIQKYVRRWQSRHAYVQLYMSIVLIQSCTRGFSARQKFLYWKEHRAATLIQAHWRMYKVRKAYRNRQSNIIAIQCLWRRKLAKRELRRLKQEANEAGALRVAKSKLEKQLEDLTWRLHLEKKLRVSNEESKIAEITKLHKTVESLSLELDAAKLARVNELNKNSVLQRQLELSLKEKSGLEREVVALSELRDENVLLKNSLNSLEEKNSALERELACAKQDSSDTIEKLKEVELMCSELQQNIKRLEEKLSNVEDENHVLRQKAISATPRSIRAGFAKPLLDKFSGALALQSADRKSAFESPTPSKIIAPLVQGLSDSRHPRLTVERQQETYEILSRCIKENLGFKDGKPVAACVIYRCLLHWHAFESERTSIFDSIIEGINEVLKVGDEDTTLPYWLSNASALLCLLQKNLRSNGYLNATSHRSPGIAGPNGSVGHAVKSPYKYIGLDDGISYIEAKYPSILFKQQLTACVEKIFGLIRDNLKKEISPLLGQCIQHLFYFYFITHFCLTDYITSGLNLWFIKAPKTRAGKSSRSPVTQQSSSQWDSIIKFLDSLMSRLQGNHVPSFFIRKLITQVFSFINISLFNSLLLRRECCTFTNGEYVKSGLAELEKWIGTATEEFAGTSWHELNYIRQAVGFLVIHQKRKKSLEEIRQDLCPALTIRQIYRISTMYWDDKYGTQSVSNEVVSEMREILSKDSQNLTSNSFLLDDDLSIPFSTDDIYMALPPVDPADVDLPKFLAEYPSAQFLVKNKANGLA</sequence>
<reference evidence="13" key="1">
    <citation type="submission" date="2023-03" db="EMBL/GenBank/DDBJ databases">
        <authorList>
            <person name="Julca I."/>
        </authorList>
    </citation>
    <scope>NUCLEOTIDE SEQUENCE</scope>
</reference>